<gene>
    <name evidence="2" type="ORF">METZ01_LOCUS194292</name>
</gene>
<evidence type="ECO:0000313" key="2">
    <source>
        <dbReference type="EMBL" id="SVB41438.1"/>
    </source>
</evidence>
<name>A0A382DSS5_9ZZZZ</name>
<feature type="non-terminal residue" evidence="2">
    <location>
        <position position="565"/>
    </location>
</feature>
<proteinExistence type="predicted"/>
<evidence type="ECO:0000256" key="1">
    <source>
        <dbReference type="SAM" id="MobiDB-lite"/>
    </source>
</evidence>
<accession>A0A382DSS5</accession>
<organism evidence="2">
    <name type="scientific">marine metagenome</name>
    <dbReference type="NCBI Taxonomy" id="408172"/>
    <lineage>
        <taxon>unclassified sequences</taxon>
        <taxon>metagenomes</taxon>
        <taxon>ecological metagenomes</taxon>
    </lineage>
</organism>
<protein>
    <submittedName>
        <fullName evidence="2">Uncharacterized protein</fullName>
    </submittedName>
</protein>
<feature type="non-terminal residue" evidence="2">
    <location>
        <position position="1"/>
    </location>
</feature>
<feature type="region of interest" description="Disordered" evidence="1">
    <location>
        <begin position="33"/>
        <end position="66"/>
    </location>
</feature>
<feature type="compositionally biased region" description="Acidic residues" evidence="1">
    <location>
        <begin position="51"/>
        <end position="63"/>
    </location>
</feature>
<dbReference type="EMBL" id="UINC01040908">
    <property type="protein sequence ID" value="SVB41438.1"/>
    <property type="molecule type" value="Genomic_DNA"/>
</dbReference>
<dbReference type="AlphaFoldDB" id="A0A382DSS5"/>
<reference evidence="2" key="1">
    <citation type="submission" date="2018-05" db="EMBL/GenBank/DDBJ databases">
        <authorList>
            <person name="Lanie J.A."/>
            <person name="Ng W.-L."/>
            <person name="Kazmierczak K.M."/>
            <person name="Andrzejewski T.M."/>
            <person name="Davidsen T.M."/>
            <person name="Wayne K.J."/>
            <person name="Tettelin H."/>
            <person name="Glass J.I."/>
            <person name="Rusch D."/>
            <person name="Podicherti R."/>
            <person name="Tsui H.-C.T."/>
            <person name="Winkler M.E."/>
        </authorList>
    </citation>
    <scope>NUCLEOTIDE SEQUENCE</scope>
</reference>
<sequence length="565" mass="63321">MLTEDVTMTDIRATRLLAFLVAMAVMAASCGSDPEAKVASSSPPTDLAVAEPDDSEDSSGIELDDPHNLRFHPAKWEEIPDWWLDVQDVPMERLVLQQTRWVETTPSDRRASEMHLGERVLKWSIPADWVENCVAVNACTYGPDEESPGTKGFVVGWGGAKPRTWASDPATNGRRLKWSELRTYVAGETQPLDCEANKDQGDPEADDLYPEPWFVACVGTIDEFTIARVEMFRLDEDCEPYGNSYGAWIGWENAHRSNIDVFVESLADQMLADRIECVTPETLFALDYGGWDVSSSRSTFAGEISRIWVAELQRRIGAEPDGIYGLQTLELHFEAVKDIAPLPVVPMISSGPCGIFKFVLSNWPFEGLISRWSAGSGWMPTLNWRNASLNLYDPPAVVGGWWRGSEEELVPPPPDWVQTADVTGDGVNDFILRWSGAIQSTTAVATVHKTGSNCSWRYVGGSLHGPLYYRLYPSDHDYWHVEYKSYGDSQGNHCVLNDSYAWYDPVWDRFQPTICQIYSELEEQPWTAWNAPEPLADQDATKDRLSQSWELPTDVSQGPCGVFRL</sequence>